<evidence type="ECO:0000313" key="4">
    <source>
        <dbReference type="EMBL" id="CAL8096227.1"/>
    </source>
</evidence>
<evidence type="ECO:0000256" key="2">
    <source>
        <dbReference type="ARBA" id="ARBA00022679"/>
    </source>
</evidence>
<dbReference type="InterPro" id="IPR051052">
    <property type="entry name" value="Diverse_substrate_MTase"/>
</dbReference>
<dbReference type="EMBL" id="CAXLJM020000027">
    <property type="protein sequence ID" value="CAL8096227.1"/>
    <property type="molecule type" value="Genomic_DNA"/>
</dbReference>
<proteinExistence type="predicted"/>
<dbReference type="Proteomes" id="UP001642540">
    <property type="component" value="Unassembled WGS sequence"/>
</dbReference>
<accession>A0ABP1QDW8</accession>
<dbReference type="CDD" id="cd02440">
    <property type="entry name" value="AdoMet_MTases"/>
    <property type="match status" value="1"/>
</dbReference>
<sequence>MSLRFFEGQDHAKFYAKYRPIPPTELIERLVNFLREKYEGPLSQAVDLGCGNGQCTFALANTFSSVLGTDISPSQISEATESSKTMNVTTVRFQVSPAEEIPVADKSTQLITICEAAHWMDLPKVYQEARRVLVKNGAFAIIGYHLPLYMPQKKDEAKFDTIKLAVDSAIDATREYWPKQALQVFHEYSDVVIPFSNFTRERGFTFQRKAKISDVLGCIQSYSPYQNFCKDKGENVGNELLNNIANRILATLNEGRENPMSTEEFEEYEFTESVNYFVLMARI</sequence>
<dbReference type="Gene3D" id="3.40.50.150">
    <property type="entry name" value="Vaccinia Virus protein VP39"/>
    <property type="match status" value="1"/>
</dbReference>
<keyword evidence="5" id="KW-1185">Reference proteome</keyword>
<dbReference type="InterPro" id="IPR029063">
    <property type="entry name" value="SAM-dependent_MTases_sf"/>
</dbReference>
<reference evidence="4 5" key="1">
    <citation type="submission" date="2024-08" db="EMBL/GenBank/DDBJ databases">
        <authorList>
            <person name="Cucini C."/>
            <person name="Frati F."/>
        </authorList>
    </citation>
    <scope>NUCLEOTIDE SEQUENCE [LARGE SCALE GENOMIC DNA]</scope>
</reference>
<evidence type="ECO:0000313" key="5">
    <source>
        <dbReference type="Proteomes" id="UP001642540"/>
    </source>
</evidence>
<protein>
    <recommendedName>
        <fullName evidence="3">Methyltransferase domain-containing protein</fullName>
    </recommendedName>
</protein>
<evidence type="ECO:0000259" key="3">
    <source>
        <dbReference type="Pfam" id="PF13847"/>
    </source>
</evidence>
<dbReference type="SUPFAM" id="SSF53335">
    <property type="entry name" value="S-adenosyl-L-methionine-dependent methyltransferases"/>
    <property type="match status" value="1"/>
</dbReference>
<evidence type="ECO:0000256" key="1">
    <source>
        <dbReference type="ARBA" id="ARBA00022603"/>
    </source>
</evidence>
<keyword evidence="1" id="KW-0489">Methyltransferase</keyword>
<dbReference type="Pfam" id="PF13847">
    <property type="entry name" value="Methyltransf_31"/>
    <property type="match status" value="1"/>
</dbReference>
<dbReference type="PANTHER" id="PTHR44942">
    <property type="entry name" value="METHYLTRANSF_11 DOMAIN-CONTAINING PROTEIN"/>
    <property type="match status" value="1"/>
</dbReference>
<dbReference type="PANTHER" id="PTHR44942:SF4">
    <property type="entry name" value="METHYLTRANSFERASE TYPE 11 DOMAIN-CONTAINING PROTEIN"/>
    <property type="match status" value="1"/>
</dbReference>
<gene>
    <name evidence="4" type="ORF">ODALV1_LOCUS9301</name>
</gene>
<organism evidence="4 5">
    <name type="scientific">Orchesella dallaii</name>
    <dbReference type="NCBI Taxonomy" id="48710"/>
    <lineage>
        <taxon>Eukaryota</taxon>
        <taxon>Metazoa</taxon>
        <taxon>Ecdysozoa</taxon>
        <taxon>Arthropoda</taxon>
        <taxon>Hexapoda</taxon>
        <taxon>Collembola</taxon>
        <taxon>Entomobryomorpha</taxon>
        <taxon>Entomobryoidea</taxon>
        <taxon>Orchesellidae</taxon>
        <taxon>Orchesellinae</taxon>
        <taxon>Orchesella</taxon>
    </lineage>
</organism>
<keyword evidence="2" id="KW-0808">Transferase</keyword>
<dbReference type="InterPro" id="IPR025714">
    <property type="entry name" value="Methyltranfer_dom"/>
</dbReference>
<name>A0ABP1QDW8_9HEXA</name>
<comment type="caution">
    <text evidence="4">The sequence shown here is derived from an EMBL/GenBank/DDBJ whole genome shotgun (WGS) entry which is preliminary data.</text>
</comment>
<feature type="domain" description="Methyltransferase" evidence="3">
    <location>
        <begin position="44"/>
        <end position="147"/>
    </location>
</feature>